<evidence type="ECO:0000313" key="4">
    <source>
        <dbReference type="Proteomes" id="UP001642409"/>
    </source>
</evidence>
<dbReference type="EMBL" id="CATOUU010000894">
    <property type="protein sequence ID" value="CAI9957779.1"/>
    <property type="molecule type" value="Genomic_DNA"/>
</dbReference>
<dbReference type="Pfam" id="PF00249">
    <property type="entry name" value="Myb_DNA-binding"/>
    <property type="match status" value="1"/>
</dbReference>
<sequence length="196" mass="22774">MQGNSLQSEAGKKRENAHWSDEEKQLFYELYQKHKKQFRMYEQHFPNRSYNQIKCFYYNIQNRNKSKQQSTESVSTTQTQSHYDQVSIDQVSNELFTIEPNLYRVPSQDFAKSEYGYRSSSACESFSNNSSMGDLFPTMPTPGLGTLINSKSNTTSSSNVLLNSMPQKNNLFQKSTGRQQLNEILETCDFEEFQDL</sequence>
<evidence type="ECO:0000313" key="3">
    <source>
        <dbReference type="EMBL" id="CAL6096062.1"/>
    </source>
</evidence>
<dbReference type="SMART" id="SM00717">
    <property type="entry name" value="SANT"/>
    <property type="match status" value="1"/>
</dbReference>
<dbReference type="Gene3D" id="1.10.10.60">
    <property type="entry name" value="Homeodomain-like"/>
    <property type="match status" value="1"/>
</dbReference>
<protein>
    <recommendedName>
        <fullName evidence="1">HTH myb-type domain-containing protein</fullName>
    </recommendedName>
</protein>
<dbReference type="PROSITE" id="PS51294">
    <property type="entry name" value="HTH_MYB"/>
    <property type="match status" value="1"/>
</dbReference>
<dbReference type="SUPFAM" id="SSF46689">
    <property type="entry name" value="Homeodomain-like"/>
    <property type="match status" value="1"/>
</dbReference>
<dbReference type="Proteomes" id="UP001642409">
    <property type="component" value="Unassembled WGS sequence"/>
</dbReference>
<dbReference type="EMBL" id="CAXDID020000482">
    <property type="protein sequence ID" value="CAL6096062.1"/>
    <property type="molecule type" value="Genomic_DNA"/>
</dbReference>
<reference evidence="2" key="1">
    <citation type="submission" date="2023-06" db="EMBL/GenBank/DDBJ databases">
        <authorList>
            <person name="Kurt Z."/>
        </authorList>
    </citation>
    <scope>NUCLEOTIDE SEQUENCE</scope>
</reference>
<evidence type="ECO:0000259" key="1">
    <source>
        <dbReference type="PROSITE" id="PS51294"/>
    </source>
</evidence>
<comment type="caution">
    <text evidence="2">The sequence shown here is derived from an EMBL/GenBank/DDBJ whole genome shotgun (WGS) entry which is preliminary data.</text>
</comment>
<evidence type="ECO:0000313" key="2">
    <source>
        <dbReference type="EMBL" id="CAI9957779.1"/>
    </source>
</evidence>
<dbReference type="CDD" id="cd00167">
    <property type="entry name" value="SANT"/>
    <property type="match status" value="1"/>
</dbReference>
<keyword evidence="4" id="KW-1185">Reference proteome</keyword>
<name>A0AA86QEF9_9EUKA</name>
<organism evidence="2">
    <name type="scientific">Hexamita inflata</name>
    <dbReference type="NCBI Taxonomy" id="28002"/>
    <lineage>
        <taxon>Eukaryota</taxon>
        <taxon>Metamonada</taxon>
        <taxon>Diplomonadida</taxon>
        <taxon>Hexamitidae</taxon>
        <taxon>Hexamitinae</taxon>
        <taxon>Hexamita</taxon>
    </lineage>
</organism>
<gene>
    <name evidence="2" type="ORF">HINF_LOCUS45424</name>
    <name evidence="3" type="ORF">HINF_LOCUS68249</name>
</gene>
<dbReference type="InterPro" id="IPR017930">
    <property type="entry name" value="Myb_dom"/>
</dbReference>
<dbReference type="InterPro" id="IPR009057">
    <property type="entry name" value="Homeodomain-like_sf"/>
</dbReference>
<accession>A0AA86QEF9</accession>
<dbReference type="InterPro" id="IPR001005">
    <property type="entry name" value="SANT/Myb"/>
</dbReference>
<feature type="domain" description="HTH myb-type" evidence="1">
    <location>
        <begin position="19"/>
        <end position="65"/>
    </location>
</feature>
<dbReference type="AlphaFoldDB" id="A0AA86QEF9"/>
<reference evidence="3 4" key="2">
    <citation type="submission" date="2024-07" db="EMBL/GenBank/DDBJ databases">
        <authorList>
            <person name="Akdeniz Z."/>
        </authorList>
    </citation>
    <scope>NUCLEOTIDE SEQUENCE [LARGE SCALE GENOMIC DNA]</scope>
</reference>
<proteinExistence type="predicted"/>